<evidence type="ECO:0000313" key="5">
    <source>
        <dbReference type="Proteomes" id="UP000600565"/>
    </source>
</evidence>
<evidence type="ECO:0000256" key="1">
    <source>
        <dbReference type="ARBA" id="ARBA00049981"/>
    </source>
</evidence>
<dbReference type="NCBIfam" id="TIGR02776">
    <property type="entry name" value="NHEJ_ligase_prk"/>
    <property type="match status" value="1"/>
</dbReference>
<dbReference type="SUPFAM" id="SSF56091">
    <property type="entry name" value="DNA ligase/mRNA capping enzyme, catalytic domain"/>
    <property type="match status" value="1"/>
</dbReference>
<proteinExistence type="inferred from homology"/>
<dbReference type="PANTHER" id="PTHR42705:SF2">
    <property type="entry name" value="BIFUNCTIONAL NON-HOMOLOGOUS END JOINING PROTEIN LIGD"/>
    <property type="match status" value="1"/>
</dbReference>
<evidence type="ECO:0000256" key="2">
    <source>
        <dbReference type="ARBA" id="ARBA00049990"/>
    </source>
</evidence>
<comment type="caution">
    <text evidence="4">The sequence shown here is derived from an EMBL/GenBank/DDBJ whole genome shotgun (WGS) entry which is preliminary data.</text>
</comment>
<reference evidence="4 5" key="1">
    <citation type="submission" date="2020-08" db="EMBL/GenBank/DDBJ databases">
        <title>A Genomic Blueprint of the Chicken Gut Microbiome.</title>
        <authorList>
            <person name="Gilroy R."/>
            <person name="Ravi A."/>
            <person name="Getino M."/>
            <person name="Pursley I."/>
            <person name="Horton D.L."/>
            <person name="Alikhan N.-F."/>
            <person name="Baker D."/>
            <person name="Gharbi K."/>
            <person name="Hall N."/>
            <person name="Watson M."/>
            <person name="Adriaenssens E.M."/>
            <person name="Foster-Nyarko E."/>
            <person name="Jarju S."/>
            <person name="Secka A."/>
            <person name="Antonio M."/>
            <person name="Oren A."/>
            <person name="Chaudhuri R."/>
            <person name="La Ragione R.M."/>
            <person name="Hildebrand F."/>
            <person name="Pallen M.J."/>
        </authorList>
    </citation>
    <scope>NUCLEOTIDE SEQUENCE [LARGE SCALE GENOMIC DNA]</scope>
    <source>
        <strain evidence="4 5">Sa1YVA6</strain>
    </source>
</reference>
<dbReference type="Proteomes" id="UP000600565">
    <property type="component" value="Unassembled WGS sequence"/>
</dbReference>
<feature type="domain" description="ATP-dependent DNA ligase family profile" evidence="3">
    <location>
        <begin position="107"/>
        <end position="232"/>
    </location>
</feature>
<dbReference type="Gene3D" id="3.30.470.30">
    <property type="entry name" value="DNA ligase/mRNA capping enzyme"/>
    <property type="match status" value="1"/>
</dbReference>
<dbReference type="NCBIfam" id="NF007211">
    <property type="entry name" value="PRK09633.1"/>
    <property type="match status" value="1"/>
</dbReference>
<accession>A0ABR8XLN8</accession>
<evidence type="ECO:0000313" key="4">
    <source>
        <dbReference type="EMBL" id="MBD8032835.1"/>
    </source>
</evidence>
<keyword evidence="5" id="KW-1185">Reference proteome</keyword>
<dbReference type="InterPro" id="IPR014145">
    <property type="entry name" value="LigD_pol_dom"/>
</dbReference>
<dbReference type="InterPro" id="IPR012310">
    <property type="entry name" value="DNA_ligase_ATP-dep_cent"/>
</dbReference>
<dbReference type="RefSeq" id="WP_191703420.1">
    <property type="nucleotide sequence ID" value="NZ_JACSPW010000005.1"/>
</dbReference>
<organism evidence="4 5">
    <name type="scientific">Solibacillus merdavium</name>
    <dbReference type="NCBI Taxonomy" id="2762218"/>
    <lineage>
        <taxon>Bacteria</taxon>
        <taxon>Bacillati</taxon>
        <taxon>Bacillota</taxon>
        <taxon>Bacilli</taxon>
        <taxon>Bacillales</taxon>
        <taxon>Caryophanaceae</taxon>
        <taxon>Solibacillus</taxon>
    </lineage>
</organism>
<dbReference type="Pfam" id="PF01068">
    <property type="entry name" value="DNA_ligase_A_M"/>
    <property type="match status" value="1"/>
</dbReference>
<dbReference type="InterPro" id="IPR014143">
    <property type="entry name" value="NHEJ_ligase_prk"/>
</dbReference>
<dbReference type="GO" id="GO:0003910">
    <property type="term" value="F:DNA ligase (ATP) activity"/>
    <property type="evidence" value="ECO:0007669"/>
    <property type="project" value="UniProtKB-EC"/>
</dbReference>
<dbReference type="EMBL" id="JACSPW010000005">
    <property type="protein sequence ID" value="MBD8032835.1"/>
    <property type="molecule type" value="Genomic_DNA"/>
</dbReference>
<dbReference type="InterPro" id="IPR052171">
    <property type="entry name" value="NHEJ_LigD"/>
</dbReference>
<keyword evidence="4" id="KW-0436">Ligase</keyword>
<name>A0ABR8XLN8_9BACL</name>
<dbReference type="EC" id="6.5.1.1" evidence="4"/>
<dbReference type="PANTHER" id="PTHR42705">
    <property type="entry name" value="BIFUNCTIONAL NON-HOMOLOGOUS END JOINING PROTEIN LIGD"/>
    <property type="match status" value="1"/>
</dbReference>
<comment type="similarity">
    <text evidence="2">In the N-terminal section; belongs to the LigD polymerase family.</text>
</comment>
<gene>
    <name evidence="4" type="ORF">H9632_07125</name>
</gene>
<dbReference type="Gene3D" id="3.90.920.10">
    <property type="entry name" value="DNA primase, PRIM domain"/>
    <property type="match status" value="1"/>
</dbReference>
<protein>
    <submittedName>
        <fullName evidence="4">DNA ligase D</fullName>
        <ecNumber evidence="4">6.5.1.1</ecNumber>
    </submittedName>
</protein>
<evidence type="ECO:0000259" key="3">
    <source>
        <dbReference type="PROSITE" id="PS50160"/>
    </source>
</evidence>
<sequence length="611" mass="70933">MKPMLLTDSNEIPVGDWLYESKYDGYRCILSWDKDIHYPVLKSRNDNILNEKFPEIIKYCESIYDKIAPHLPLILDGEVVYLKNDFQSEFSIVQKRGRMNNPQTINSNADTFPCHYITFDILQYKGKPKLNSQLTTRKQMLTKFFDSINHPTTVSYIDERRLQAIDAVEDSDLIWERVKTHNGEGVIAKKKTSKWVEGTRSTSWLKIKNWKYVDVILTKFDKSNGFFAGAIYKEDNLLEIVSFKHGLKEEENKTLTTFFKTYGTSLGNEVSEIPPSICVSIACIDFDGSKLREPRFHSFQHTINPDECSWNNMQRQLNPIPENVVVTHPDKPVFPVNAIIKDDYLLYLQKVAPFMMPFLKDRLLTVIRYPHGLPGESFYQKNYLENIPDYVTTHIAEETNCVICNNIETLLWLGNQLAIEFHIPFQTIHTDKPTEIVFDLDPPSVEEFHLAVNAALKLKAILDHFSLQSFIKISGGKGMQVYIPLPFNTFTYKETGIFTEFVCKFLEQQYPKWFTVERLKKNRENRLYLDYVQHREGKTIVAPYSTRGNANGLVAAPLYWDEVNEHLKPKKFTTIHVMERIRILGNPFREFKEAGENQPFKTALDQMNGLG</sequence>
<dbReference type="Pfam" id="PF21686">
    <property type="entry name" value="LigD_Prim-Pol"/>
    <property type="match status" value="1"/>
</dbReference>
<dbReference type="PROSITE" id="PS50160">
    <property type="entry name" value="DNA_LIGASE_A3"/>
    <property type="match status" value="1"/>
</dbReference>
<comment type="similarity">
    <text evidence="1">In the C-terminal section; belongs to the ATP-dependent DNA ligase family.</text>
</comment>
<dbReference type="NCBIfam" id="TIGR02778">
    <property type="entry name" value="ligD_pol"/>
    <property type="match status" value="1"/>
</dbReference>